<accession>A0A9N9J857</accession>
<feature type="domain" description="HMG box" evidence="5">
    <location>
        <begin position="50"/>
        <end position="117"/>
    </location>
</feature>
<organism evidence="6 7">
    <name type="scientific">Acaulospora morrowiae</name>
    <dbReference type="NCBI Taxonomy" id="94023"/>
    <lineage>
        <taxon>Eukaryota</taxon>
        <taxon>Fungi</taxon>
        <taxon>Fungi incertae sedis</taxon>
        <taxon>Mucoromycota</taxon>
        <taxon>Glomeromycotina</taxon>
        <taxon>Glomeromycetes</taxon>
        <taxon>Diversisporales</taxon>
        <taxon>Acaulosporaceae</taxon>
        <taxon>Acaulospora</taxon>
    </lineage>
</organism>
<dbReference type="InterPro" id="IPR009071">
    <property type="entry name" value="HMG_box_dom"/>
</dbReference>
<evidence type="ECO:0000256" key="1">
    <source>
        <dbReference type="ARBA" id="ARBA00023125"/>
    </source>
</evidence>
<dbReference type="EMBL" id="CAJVPV010044042">
    <property type="protein sequence ID" value="CAG8766799.1"/>
    <property type="molecule type" value="Genomic_DNA"/>
</dbReference>
<feature type="non-terminal residue" evidence="6">
    <location>
        <position position="1"/>
    </location>
</feature>
<dbReference type="InterPro" id="IPR036910">
    <property type="entry name" value="HMG_box_dom_sf"/>
</dbReference>
<evidence type="ECO:0000313" key="7">
    <source>
        <dbReference type="Proteomes" id="UP000789342"/>
    </source>
</evidence>
<keyword evidence="7" id="KW-1185">Reference proteome</keyword>
<dbReference type="GO" id="GO:0000981">
    <property type="term" value="F:DNA-binding transcription factor activity, RNA polymerase II-specific"/>
    <property type="evidence" value="ECO:0007669"/>
    <property type="project" value="TreeGrafter"/>
</dbReference>
<evidence type="ECO:0000256" key="4">
    <source>
        <dbReference type="SAM" id="MobiDB-lite"/>
    </source>
</evidence>
<evidence type="ECO:0000259" key="5">
    <source>
        <dbReference type="PROSITE" id="PS50118"/>
    </source>
</evidence>
<dbReference type="AlphaFoldDB" id="A0A9N9J857"/>
<dbReference type="CDD" id="cd01389">
    <property type="entry name" value="HMG-box_ROX1-like"/>
    <property type="match status" value="1"/>
</dbReference>
<feature type="DNA-binding region" description="HMG box" evidence="3">
    <location>
        <begin position="50"/>
        <end position="117"/>
    </location>
</feature>
<name>A0A9N9J857_9GLOM</name>
<sequence length="219" mass="25731">MVVTETIENTSLNDSAQLLMNSINRNMIFPPHYNSPEELINPSKAKTSGIPRPPNGFLLCRKNVHKQAKQHGICNMRVISKVTGMLWRSATPDEKEQYEKLAMQVQNLHSVRYPGYKYKPAARTKPPTYRHKNQRHQHQPYPIPQPTMDVPTQIQAPMVPYYQIFPTLGDFTQENIDILSLLYYPYDRFAETETFFFLEISPRIIRFLLWAYHFIYHCN</sequence>
<feature type="compositionally biased region" description="Basic residues" evidence="4">
    <location>
        <begin position="128"/>
        <end position="138"/>
    </location>
</feature>
<dbReference type="Proteomes" id="UP000789342">
    <property type="component" value="Unassembled WGS sequence"/>
</dbReference>
<evidence type="ECO:0000313" key="6">
    <source>
        <dbReference type="EMBL" id="CAG8766799.1"/>
    </source>
</evidence>
<dbReference type="OrthoDB" id="6247875at2759"/>
<dbReference type="SMART" id="SM00398">
    <property type="entry name" value="HMG"/>
    <property type="match status" value="1"/>
</dbReference>
<protein>
    <submittedName>
        <fullName evidence="6">9686_t:CDS:1</fullName>
    </submittedName>
</protein>
<dbReference type="InterPro" id="IPR051356">
    <property type="entry name" value="SOX/SOX-like_TF"/>
</dbReference>
<dbReference type="PANTHER" id="PTHR45789">
    <property type="entry name" value="FI18025P1"/>
    <property type="match status" value="1"/>
</dbReference>
<reference evidence="6" key="1">
    <citation type="submission" date="2021-06" db="EMBL/GenBank/DDBJ databases">
        <authorList>
            <person name="Kallberg Y."/>
            <person name="Tangrot J."/>
            <person name="Rosling A."/>
        </authorList>
    </citation>
    <scope>NUCLEOTIDE SEQUENCE</scope>
    <source>
        <strain evidence="6">CL551</strain>
    </source>
</reference>
<dbReference type="GO" id="GO:0000978">
    <property type="term" value="F:RNA polymerase II cis-regulatory region sequence-specific DNA binding"/>
    <property type="evidence" value="ECO:0007669"/>
    <property type="project" value="TreeGrafter"/>
</dbReference>
<evidence type="ECO:0000256" key="2">
    <source>
        <dbReference type="ARBA" id="ARBA00023242"/>
    </source>
</evidence>
<dbReference type="SUPFAM" id="SSF47095">
    <property type="entry name" value="HMG-box"/>
    <property type="match status" value="1"/>
</dbReference>
<dbReference type="PANTHER" id="PTHR45789:SF2">
    <property type="entry name" value="FI18025P1"/>
    <property type="match status" value="1"/>
</dbReference>
<gene>
    <name evidence="6" type="ORF">AMORRO_LOCUS16333</name>
</gene>
<feature type="region of interest" description="Disordered" evidence="4">
    <location>
        <begin position="124"/>
        <end position="145"/>
    </location>
</feature>
<proteinExistence type="predicted"/>
<dbReference type="Pfam" id="PF00505">
    <property type="entry name" value="HMG_box"/>
    <property type="match status" value="1"/>
</dbReference>
<keyword evidence="1 3" id="KW-0238">DNA-binding</keyword>
<evidence type="ECO:0000256" key="3">
    <source>
        <dbReference type="PROSITE-ProRule" id="PRU00267"/>
    </source>
</evidence>
<dbReference type="PROSITE" id="PS50118">
    <property type="entry name" value="HMG_BOX_2"/>
    <property type="match status" value="1"/>
</dbReference>
<dbReference type="GO" id="GO:0005634">
    <property type="term" value="C:nucleus"/>
    <property type="evidence" value="ECO:0007669"/>
    <property type="project" value="UniProtKB-UniRule"/>
</dbReference>
<dbReference type="Gene3D" id="1.10.30.10">
    <property type="entry name" value="High mobility group box domain"/>
    <property type="match status" value="1"/>
</dbReference>
<comment type="caution">
    <text evidence="6">The sequence shown here is derived from an EMBL/GenBank/DDBJ whole genome shotgun (WGS) entry which is preliminary data.</text>
</comment>
<keyword evidence="2 3" id="KW-0539">Nucleus</keyword>